<reference evidence="3 4" key="1">
    <citation type="submission" date="2010-06" db="EMBL/GenBank/DDBJ databases">
        <title>Complete sequence chromosome of Methanohalobium evestigatum Z-7303.</title>
        <authorList>
            <consortium name="US DOE Joint Genome Institute"/>
            <person name="Lucas S."/>
            <person name="Copeland A."/>
            <person name="Lapidus A."/>
            <person name="Cheng J.-F."/>
            <person name="Bruce D."/>
            <person name="Goodwin L."/>
            <person name="Pitluck S."/>
            <person name="Saunders E."/>
            <person name="Detter J.C."/>
            <person name="Han C."/>
            <person name="Tapia R."/>
            <person name="Land M."/>
            <person name="Hauser L."/>
            <person name="Kyrpides N."/>
            <person name="Mikhailova N."/>
            <person name="Sieprawska-Lupa M."/>
            <person name="Whitman W.B."/>
            <person name="Anderson I."/>
            <person name="Woyke T."/>
        </authorList>
    </citation>
    <scope>NUCLEOTIDE SEQUENCE [LARGE SCALE GENOMIC DNA]</scope>
    <source>
        <strain evidence="4">ATCC BAA-1072 / DSM 3721 / NBRC 107634 / OCM 161 / Z-7303</strain>
    </source>
</reference>
<keyword evidence="1" id="KW-0175">Coiled coil</keyword>
<dbReference type="AlphaFoldDB" id="D7E8X0"/>
<evidence type="ECO:0000256" key="1">
    <source>
        <dbReference type="SAM" id="Coils"/>
    </source>
</evidence>
<feature type="coiled-coil region" evidence="1">
    <location>
        <begin position="325"/>
        <end position="359"/>
    </location>
</feature>
<feature type="compositionally biased region" description="Basic and acidic residues" evidence="2">
    <location>
        <begin position="29"/>
        <end position="55"/>
    </location>
</feature>
<name>D7E8X0_METEZ</name>
<feature type="compositionally biased region" description="Basic and acidic residues" evidence="2">
    <location>
        <begin position="64"/>
        <end position="96"/>
    </location>
</feature>
<evidence type="ECO:0000313" key="3">
    <source>
        <dbReference type="EMBL" id="ADI73791.1"/>
    </source>
</evidence>
<evidence type="ECO:0000256" key="2">
    <source>
        <dbReference type="SAM" id="MobiDB-lite"/>
    </source>
</evidence>
<feature type="coiled-coil region" evidence="1">
    <location>
        <begin position="182"/>
        <end position="227"/>
    </location>
</feature>
<feature type="region of interest" description="Disordered" evidence="2">
    <location>
        <begin position="28"/>
        <end position="96"/>
    </location>
</feature>
<protein>
    <submittedName>
        <fullName evidence="3">Uncharacterized protein</fullName>
    </submittedName>
</protein>
<feature type="region of interest" description="Disordered" evidence="2">
    <location>
        <begin position="492"/>
        <end position="516"/>
    </location>
</feature>
<evidence type="ECO:0000313" key="4">
    <source>
        <dbReference type="Proteomes" id="UP000000391"/>
    </source>
</evidence>
<organism evidence="3 4">
    <name type="scientific">Methanohalobium evestigatum (strain ATCC BAA-1072 / DSM 3721 / NBRC 107634 / OCM 161 / Z-7303)</name>
    <dbReference type="NCBI Taxonomy" id="644295"/>
    <lineage>
        <taxon>Archaea</taxon>
        <taxon>Methanobacteriati</taxon>
        <taxon>Methanobacteriota</taxon>
        <taxon>Stenosarchaea group</taxon>
        <taxon>Methanomicrobia</taxon>
        <taxon>Methanosarcinales</taxon>
        <taxon>Methanosarcinaceae</taxon>
        <taxon>Methanohalobium</taxon>
    </lineage>
</organism>
<dbReference type="EMBL" id="CP002069">
    <property type="protein sequence ID" value="ADI73791.1"/>
    <property type="molecule type" value="Genomic_DNA"/>
</dbReference>
<dbReference type="OrthoDB" id="137788at2157"/>
<accession>D7E8X0</accession>
<dbReference type="Proteomes" id="UP000000391">
    <property type="component" value="Chromosome"/>
</dbReference>
<gene>
    <name evidence="3" type="ordered locus">Metev_0894</name>
</gene>
<dbReference type="HOGENOM" id="CLU_527486_0_0_2"/>
<proteinExistence type="predicted"/>
<dbReference type="STRING" id="644295.Metev_0894"/>
<dbReference type="KEGG" id="mev:Metev_0894"/>
<keyword evidence="4" id="KW-1185">Reference proteome</keyword>
<dbReference type="GeneID" id="9346523"/>
<sequence precursor="true">MKLNTKKILTCLTVILLIISTIPITVSASEDRGRDTDDKRPEIAKNKSLNESEKENQEEELEEREEKIERKQERIEEKIENKTEKREEKLEKKRERIENKNEKLEEKLEERKEKIERKHERVEERIKKRKEQLENARNNYAKAKSNFHSINKKVSGNKLNPNSEKVINATKNYLNSTLDYMIEHLENKKTNINASNANFTDKSIEDLNEYINELKQKRVELKSAETREEISEISDEIREIWRDAQTNSNSIAIKTVNERINEHLEKSKSISLRIEKEIKQLEAEGKNVSDVEKLLNGYKEKISNIKEHQSNAEKIYSNATDEKSIKDAKLKLQKAISELKEANIILKEIFKQIKDYRNDSIKLDGQKDVNASGDGTAVLSGNLDINISTADAKMVIKDFSGDAKVNITGNYSKVNRNKNKPEGLKDNRALVYHGLIGNINVSGSSLTVMVNGENIELNADGVGSIVFSEGDFGIENSSNNLKVGLDEDIKNTTSSNTSSQYNNTTDNTSVSTVGDE</sequence>
<dbReference type="RefSeq" id="WP_013194359.1">
    <property type="nucleotide sequence ID" value="NC_014253.1"/>
</dbReference>